<protein>
    <submittedName>
        <fullName evidence="1">Uncharacterized protein</fullName>
    </submittedName>
</protein>
<dbReference type="Proteomes" id="UP001642464">
    <property type="component" value="Unassembled WGS sequence"/>
</dbReference>
<keyword evidence="2" id="KW-1185">Reference proteome</keyword>
<reference evidence="1 2" key="1">
    <citation type="submission" date="2024-02" db="EMBL/GenBank/DDBJ databases">
        <authorList>
            <person name="Chen Y."/>
            <person name="Shah S."/>
            <person name="Dougan E. K."/>
            <person name="Thang M."/>
            <person name="Chan C."/>
        </authorList>
    </citation>
    <scope>NUCLEOTIDE SEQUENCE [LARGE SCALE GENOMIC DNA]</scope>
</reference>
<organism evidence="1 2">
    <name type="scientific">Durusdinium trenchii</name>
    <dbReference type="NCBI Taxonomy" id="1381693"/>
    <lineage>
        <taxon>Eukaryota</taxon>
        <taxon>Sar</taxon>
        <taxon>Alveolata</taxon>
        <taxon>Dinophyceae</taxon>
        <taxon>Suessiales</taxon>
        <taxon>Symbiodiniaceae</taxon>
        <taxon>Durusdinium</taxon>
    </lineage>
</organism>
<dbReference type="Gene3D" id="1.25.10.10">
    <property type="entry name" value="Leucine-rich Repeat Variant"/>
    <property type="match status" value="1"/>
</dbReference>
<dbReference type="SUPFAM" id="SSF48371">
    <property type="entry name" value="ARM repeat"/>
    <property type="match status" value="1"/>
</dbReference>
<dbReference type="InterPro" id="IPR011989">
    <property type="entry name" value="ARM-like"/>
</dbReference>
<name>A0ABP0K6D8_9DINO</name>
<gene>
    <name evidence="1" type="ORF">SCF082_LOCUS15461</name>
</gene>
<comment type="caution">
    <text evidence="1">The sequence shown here is derived from an EMBL/GenBank/DDBJ whole genome shotgun (WGS) entry which is preliminary data.</text>
</comment>
<evidence type="ECO:0000313" key="1">
    <source>
        <dbReference type="EMBL" id="CAK9021714.1"/>
    </source>
</evidence>
<accession>A0ABP0K6D8</accession>
<dbReference type="InterPro" id="IPR016024">
    <property type="entry name" value="ARM-type_fold"/>
</dbReference>
<evidence type="ECO:0000313" key="2">
    <source>
        <dbReference type="Proteomes" id="UP001642464"/>
    </source>
</evidence>
<sequence length="774" mass="84614">MVSPHTHAKALACKAAKAATSGGTAQGAFAMKELAKLAESFQHEELQVTVAEMTLQGLQTCELHAKTCVKSLVDAISPENTQLAQDAAWALSQLMQKVASATRWALEVGGLQRVQGCLRSASQGEDLDSFAWLVHYMGGLSSILELLKDPAGSSNVASLVWMIADQRSWVDQHGEEAPEVSELLKLLVQHLLFAWQRQNEEVVHATVTVLEKMATELPSVASQLAGENCGSLFAEIMKELAADSSTRCRSTSAKCCRLLSSLASCRCNAPSLLGKGVQEAILTAAQHEGPLGEAACGALPFILEHQGLAEVLQSLAEAEVHLSSAPRLRHFLGSLVSLFDDGHDSLLEAMPKLMSLLLHLRSQLQQAGRLQQCQENCFEALCSAAGALVPLVEPQKVEPLDAFINVLVQELQGVDLPGGASMGFEMLVNELGKVCHSRAWRQHLRDLGVPNLVIARMNQARDNKRAMKYSIWLASSLLGMPFLAQELQQHLDSETTVDACLCTMVDILDEDVEGEWFLRHQHAEMQQQLQACDLQHLMDLILQGMERHQDEPYVQARGCHCLALVVTARDQMKTTRLDLPQELLLRLVVITVEALRKGQVASAVRDSAFLLRTMLEPSNPWGEGEAAAKLREEHARQLLAQELRARGVQEVLLAQLHSYAYMTTDRHTELLEGLLACLIHLGGPWAALGPLAAVEAREPLAKACGLKVLFEMGKEEPSLLQRTVAPNGATGPESLVAIINEFLEKDPEDSNLRHHAQLLFGLCEWVAVRKSIDA</sequence>
<dbReference type="EMBL" id="CAXAMM010009891">
    <property type="protein sequence ID" value="CAK9021714.1"/>
    <property type="molecule type" value="Genomic_DNA"/>
</dbReference>
<proteinExistence type="predicted"/>